<evidence type="ECO:0000256" key="2">
    <source>
        <dbReference type="ARBA" id="ARBA00022679"/>
    </source>
</evidence>
<dbReference type="PIRSF" id="PIRSF036758">
    <property type="entry name" value="Aden_M_ParB"/>
    <property type="match status" value="1"/>
</dbReference>
<dbReference type="RefSeq" id="WP_379479804.1">
    <property type="nucleotide sequence ID" value="NZ_JBHLTL010000001.1"/>
</dbReference>
<evidence type="ECO:0000256" key="1">
    <source>
        <dbReference type="ARBA" id="ARBA00022603"/>
    </source>
</evidence>
<comment type="catalytic activity">
    <reaction evidence="3">
        <text>a 2'-deoxyadenosine in DNA + S-adenosyl-L-methionine = an N(6)-methyl-2'-deoxyadenosine in DNA + S-adenosyl-L-homocysteine + H(+)</text>
        <dbReference type="Rhea" id="RHEA:15197"/>
        <dbReference type="Rhea" id="RHEA-COMP:12418"/>
        <dbReference type="Rhea" id="RHEA-COMP:12419"/>
        <dbReference type="ChEBI" id="CHEBI:15378"/>
        <dbReference type="ChEBI" id="CHEBI:57856"/>
        <dbReference type="ChEBI" id="CHEBI:59789"/>
        <dbReference type="ChEBI" id="CHEBI:90615"/>
        <dbReference type="ChEBI" id="CHEBI:90616"/>
        <dbReference type="EC" id="2.1.1.72"/>
    </reaction>
</comment>
<gene>
    <name evidence="7" type="ORF">ACFFF7_02610</name>
</gene>
<proteinExistence type="inferred from homology"/>
<reference evidence="7 8" key="1">
    <citation type="submission" date="2024-09" db="EMBL/GenBank/DDBJ databases">
        <authorList>
            <person name="Sun Q."/>
            <person name="Mori K."/>
        </authorList>
    </citation>
    <scope>NUCLEOTIDE SEQUENCE [LARGE SCALE GENOMIC DNA]</scope>
    <source>
        <strain evidence="7 8">NCAIM B.02537</strain>
    </source>
</reference>
<accession>A0ABV6PFZ7</accession>
<evidence type="ECO:0000256" key="5">
    <source>
        <dbReference type="SAM" id="MobiDB-lite"/>
    </source>
</evidence>
<dbReference type="InterPro" id="IPR001091">
    <property type="entry name" value="RM_Methyltransferase"/>
</dbReference>
<dbReference type="SUPFAM" id="SSF110849">
    <property type="entry name" value="ParB/Sulfiredoxin"/>
    <property type="match status" value="1"/>
</dbReference>
<dbReference type="InterPro" id="IPR029063">
    <property type="entry name" value="SAM-dependent_MTases_sf"/>
</dbReference>
<dbReference type="Gene3D" id="3.40.50.150">
    <property type="entry name" value="Vaccinia Virus protein VP39"/>
    <property type="match status" value="1"/>
</dbReference>
<dbReference type="SMART" id="SM00470">
    <property type="entry name" value="ParB"/>
    <property type="match status" value="1"/>
</dbReference>
<dbReference type="Proteomes" id="UP001589943">
    <property type="component" value="Unassembled WGS sequence"/>
</dbReference>
<dbReference type="Gene3D" id="3.90.1530.10">
    <property type="entry name" value="Conserved hypothetical protein from pyrococcus furiosus pfu- 392566-001, ParB domain"/>
    <property type="match status" value="1"/>
</dbReference>
<comment type="similarity">
    <text evidence="4">Belongs to the N(4)/N(6)-methyltransferase family.</text>
</comment>
<evidence type="ECO:0000256" key="3">
    <source>
        <dbReference type="ARBA" id="ARBA00047942"/>
    </source>
</evidence>
<dbReference type="PRINTS" id="PR00508">
    <property type="entry name" value="S21N4MTFRASE"/>
</dbReference>
<dbReference type="SUPFAM" id="SSF53335">
    <property type="entry name" value="S-adenosyl-L-methionine-dependent methyltransferases"/>
    <property type="match status" value="1"/>
</dbReference>
<keyword evidence="8" id="KW-1185">Reference proteome</keyword>
<keyword evidence="2" id="KW-0808">Transferase</keyword>
<feature type="region of interest" description="Disordered" evidence="5">
    <location>
        <begin position="1"/>
        <end position="43"/>
    </location>
</feature>
<sequence length="492" mass="53725">MNSKIAKRSALPGKLKPQLQAKSQSRRKDAADKTQVAAAVSRPGRNDLQPHLEAVWRPIESLKPAPGRARKTTPEQLERVVTSIQQFGMVVEILIDKEDRIVAGHILWEACRLLGAEKIACKIVDHLDENELKALSLALNRIAETGTWDFDLLRDSMIEIEAAGIEITSTGFTLNEVDQITLAPAIPDQEGEEVEDDDRSDEPITSRLGDLYELGDHRLLCGDALDEASYRLVLAMGRAQCAVSDPPYNCRIAGFVSGLGQNKHDEFVMASGEMDGGQFTGFLKTYLQHCATFTSLGAIIFACMDWRQIEKLLVAGSEVGLTRNNIVVWNKGSGGMGSLYRSAHEFIAVFCNGSTPATNAVELGRHGRDRTNVFSYPGANRRGSSASAALADHPTPKPVEMVVDMLLDVTKRGDVVLDPFSGSGTTLIAAEHCRRNACAIELDPKYVDRSIRRWEALTGREAIHTESGMTFSELMAARSGQNDADHANPGDL</sequence>
<dbReference type="EC" id="2.1.1.-" evidence="4"/>
<organism evidence="7 8">
    <name type="scientific">Novosphingobium aquiterrae</name>
    <dbReference type="NCBI Taxonomy" id="624388"/>
    <lineage>
        <taxon>Bacteria</taxon>
        <taxon>Pseudomonadati</taxon>
        <taxon>Pseudomonadota</taxon>
        <taxon>Alphaproteobacteria</taxon>
        <taxon>Sphingomonadales</taxon>
        <taxon>Sphingomonadaceae</taxon>
        <taxon>Novosphingobium</taxon>
    </lineage>
</organism>
<evidence type="ECO:0000313" key="7">
    <source>
        <dbReference type="EMBL" id="MFC0588297.1"/>
    </source>
</evidence>
<evidence type="ECO:0000256" key="4">
    <source>
        <dbReference type="RuleBase" id="RU362026"/>
    </source>
</evidence>
<dbReference type="Pfam" id="PF01555">
    <property type="entry name" value="N6_N4_Mtase"/>
    <property type="match status" value="1"/>
</dbReference>
<evidence type="ECO:0000313" key="8">
    <source>
        <dbReference type="Proteomes" id="UP001589943"/>
    </source>
</evidence>
<protein>
    <recommendedName>
        <fullName evidence="4">Methyltransferase</fullName>
        <ecNumber evidence="4">2.1.1.-</ecNumber>
    </recommendedName>
</protein>
<dbReference type="CDD" id="cd16403">
    <property type="entry name" value="ParB_N_like_MT"/>
    <property type="match status" value="1"/>
</dbReference>
<dbReference type="EMBL" id="JBHLTL010000001">
    <property type="protein sequence ID" value="MFC0588297.1"/>
    <property type="molecule type" value="Genomic_DNA"/>
</dbReference>
<name>A0ABV6PFZ7_9SPHN</name>
<comment type="caution">
    <text evidence="7">The sequence shown here is derived from an EMBL/GenBank/DDBJ whole genome shotgun (WGS) entry which is preliminary data.</text>
</comment>
<keyword evidence="1" id="KW-0489">Methyltransferase</keyword>
<dbReference type="InterPro" id="IPR003115">
    <property type="entry name" value="ParB_N"/>
</dbReference>
<dbReference type="InterPro" id="IPR036086">
    <property type="entry name" value="ParB/Sulfiredoxin_sf"/>
</dbReference>
<dbReference type="Pfam" id="PF02195">
    <property type="entry name" value="ParB_N"/>
    <property type="match status" value="1"/>
</dbReference>
<dbReference type="InterPro" id="IPR015840">
    <property type="entry name" value="DNA_MeTrfase_ParB"/>
</dbReference>
<dbReference type="InterPro" id="IPR002941">
    <property type="entry name" value="DNA_methylase_N4/N6"/>
</dbReference>
<feature type="domain" description="ParB-like N-terminal" evidence="6">
    <location>
        <begin position="55"/>
        <end position="141"/>
    </location>
</feature>
<evidence type="ECO:0000259" key="6">
    <source>
        <dbReference type="SMART" id="SM00470"/>
    </source>
</evidence>